<organism evidence="1 2">
    <name type="scientific">Arachnia propionica</name>
    <dbReference type="NCBI Taxonomy" id="1750"/>
    <lineage>
        <taxon>Bacteria</taxon>
        <taxon>Bacillati</taxon>
        <taxon>Actinomycetota</taxon>
        <taxon>Actinomycetes</taxon>
        <taxon>Propionibacteriales</taxon>
        <taxon>Propionibacteriaceae</taxon>
        <taxon>Arachnia</taxon>
    </lineage>
</organism>
<keyword evidence="2" id="KW-1185">Reference proteome</keyword>
<reference evidence="1 2" key="1">
    <citation type="submission" date="2018-12" db="EMBL/GenBank/DDBJ databases">
        <authorList>
            <consortium name="Pathogen Informatics"/>
        </authorList>
    </citation>
    <scope>NUCLEOTIDE SEQUENCE [LARGE SCALE GENOMIC DNA]</scope>
    <source>
        <strain evidence="1 2">NCTC12967</strain>
    </source>
</reference>
<protein>
    <submittedName>
        <fullName evidence="1">Uncharacterized protein</fullName>
    </submittedName>
</protein>
<gene>
    <name evidence="1" type="ORF">NCTC12967_00077</name>
</gene>
<sequence length="171" mass="18615">MDGCMAHCIVIEAVTTVVLPRSLCRSRNVHPGLDSSPDRFRPVLDAFCLGPGSQSCKGGCIEPHGDDHPGAIAHRRTTSACLGKTREIVPSLRLVGPSLDLLVRDGFTPQQMFTHINSVYEILDAFSNKQPPRAARVLYTIIIAISSLIQAMPIKLAQRRSSTDCPSKKQP</sequence>
<evidence type="ECO:0000313" key="2">
    <source>
        <dbReference type="Proteomes" id="UP000273044"/>
    </source>
</evidence>
<name>A0A448MUI7_9ACTN</name>
<proteinExistence type="predicted"/>
<dbReference type="Proteomes" id="UP000273044">
    <property type="component" value="Chromosome"/>
</dbReference>
<dbReference type="AlphaFoldDB" id="A0A448MUI7"/>
<evidence type="ECO:0000313" key="1">
    <source>
        <dbReference type="EMBL" id="VEH68817.1"/>
    </source>
</evidence>
<accession>A0A448MUI7</accession>
<dbReference type="EMBL" id="LR134406">
    <property type="protein sequence ID" value="VEH68817.1"/>
    <property type="molecule type" value="Genomic_DNA"/>
</dbReference>